<accession>A0ACC3YPN7</accession>
<protein>
    <submittedName>
        <fullName evidence="1">C6 transcription factor</fullName>
    </submittedName>
</protein>
<name>A0ACC3YPN7_COLTU</name>
<evidence type="ECO:0000313" key="2">
    <source>
        <dbReference type="Proteomes" id="UP000805649"/>
    </source>
</evidence>
<organism evidence="1 2">
    <name type="scientific">Colletotrichum truncatum</name>
    <name type="common">Anthracnose fungus</name>
    <name type="synonym">Colletotrichum capsici</name>
    <dbReference type="NCBI Taxonomy" id="5467"/>
    <lineage>
        <taxon>Eukaryota</taxon>
        <taxon>Fungi</taxon>
        <taxon>Dikarya</taxon>
        <taxon>Ascomycota</taxon>
        <taxon>Pezizomycotina</taxon>
        <taxon>Sordariomycetes</taxon>
        <taxon>Hypocreomycetidae</taxon>
        <taxon>Glomerellales</taxon>
        <taxon>Glomerellaceae</taxon>
        <taxon>Colletotrichum</taxon>
        <taxon>Colletotrichum truncatum species complex</taxon>
    </lineage>
</organism>
<evidence type="ECO:0000313" key="1">
    <source>
        <dbReference type="EMBL" id="KAL0933851.1"/>
    </source>
</evidence>
<proteinExistence type="predicted"/>
<reference evidence="1 2" key="1">
    <citation type="journal article" date="2020" name="Phytopathology">
        <title>Genome Sequence Resources of Colletotrichum truncatum, C. plurivorum, C. musicola, and C. sojae: Four Species Pathogenic to Soybean (Glycine max).</title>
        <authorList>
            <person name="Rogerio F."/>
            <person name="Boufleur T.R."/>
            <person name="Ciampi-Guillardi M."/>
            <person name="Sukno S.A."/>
            <person name="Thon M.R."/>
            <person name="Massola Junior N.S."/>
            <person name="Baroncelli R."/>
        </authorList>
    </citation>
    <scope>NUCLEOTIDE SEQUENCE [LARGE SCALE GENOMIC DNA]</scope>
    <source>
        <strain evidence="1 2">CMES1059</strain>
    </source>
</reference>
<dbReference type="EMBL" id="VUJX02000007">
    <property type="protein sequence ID" value="KAL0933851.1"/>
    <property type="molecule type" value="Genomic_DNA"/>
</dbReference>
<comment type="caution">
    <text evidence="1">The sequence shown here is derived from an EMBL/GenBank/DDBJ whole genome shotgun (WGS) entry which is preliminary data.</text>
</comment>
<gene>
    <name evidence="1" type="ORF">CTRU02_210650</name>
</gene>
<dbReference type="Proteomes" id="UP000805649">
    <property type="component" value="Unassembled WGS sequence"/>
</dbReference>
<sequence length="406" mass="45579">MSSPLPLAGLSQDTIAEFVNNYLDKVHGGCHSIFHPDTLRTQLRQGTVNKTVLYAICALGSKFAADNGKRAAEDSLAAEAKRLLHADLENICIENVQACIVLAALSSGNSQPSSGALYIRIAVGMAELLHLGQPRSFANQDSILTHETSRRIWWSLYIAERWCFSGLGLRCRMDDADHYQEGHVPPMDDFLFFCLSAGDPNPSSIVQKPGLWSFMIKLTSYFGSIQDLNRQIATGGLLASATKDKIKQLGQQLEDWHRSIPLDMQMTAENLERWIRKGLARPFVSLHLTYHHFSTLLYFHFLEEQHRRPTLYANACNYVARCKHHATSFSSLLSLSRQATETEINYSNVGHMIVVSSSVLVHTLLFGDMHELPEARQKLNSNFDALMRLRRYWPATTAMVTSSILL</sequence>
<keyword evidence="2" id="KW-1185">Reference proteome</keyword>